<comment type="caution">
    <text evidence="18">The sequence shown here is derived from an EMBL/GenBank/DDBJ whole genome shotgun (WGS) entry which is preliminary data.</text>
</comment>
<keyword evidence="8" id="KW-0479">Metal-binding</keyword>
<dbReference type="InterPro" id="IPR048259">
    <property type="entry name" value="Cytochrome_b_N_euk/bac"/>
</dbReference>
<keyword evidence="4" id="KW-0813">Transport</keyword>
<dbReference type="Pfam" id="PF00033">
    <property type="entry name" value="Cytochrome_B"/>
    <property type="match status" value="1"/>
</dbReference>
<name>I8ALU4_9BACL</name>
<evidence type="ECO:0000256" key="6">
    <source>
        <dbReference type="ARBA" id="ARBA00022617"/>
    </source>
</evidence>
<evidence type="ECO:0000256" key="9">
    <source>
        <dbReference type="ARBA" id="ARBA00022982"/>
    </source>
</evidence>
<dbReference type="FunFam" id="1.20.810.10:FF:000003">
    <property type="entry name" value="Menaquinol-Cytochrome c reductase cytochrome b6 subunit"/>
    <property type="match status" value="1"/>
</dbReference>
<dbReference type="InterPro" id="IPR005797">
    <property type="entry name" value="Cyt_b/b6_N"/>
</dbReference>
<dbReference type="GO" id="GO:0009055">
    <property type="term" value="F:electron transfer activity"/>
    <property type="evidence" value="ECO:0007669"/>
    <property type="project" value="InterPro"/>
</dbReference>
<dbReference type="GO" id="GO:0046872">
    <property type="term" value="F:metal ion binding"/>
    <property type="evidence" value="ECO:0007669"/>
    <property type="project" value="UniProtKB-KW"/>
</dbReference>
<dbReference type="NCBIfam" id="NF040969">
    <property type="entry name" value="cytb_ExtP"/>
    <property type="match status" value="1"/>
</dbReference>
<keyword evidence="5" id="KW-1003">Cell membrane</keyword>
<evidence type="ECO:0000256" key="4">
    <source>
        <dbReference type="ARBA" id="ARBA00022448"/>
    </source>
</evidence>
<dbReference type="NCBIfam" id="NF002990">
    <property type="entry name" value="PRK03735.1"/>
    <property type="match status" value="1"/>
</dbReference>
<evidence type="ECO:0000256" key="15">
    <source>
        <dbReference type="ARBA" id="ARBA00071774"/>
    </source>
</evidence>
<dbReference type="PANTHER" id="PTHR19271">
    <property type="entry name" value="CYTOCHROME B"/>
    <property type="match status" value="1"/>
</dbReference>
<evidence type="ECO:0000256" key="8">
    <source>
        <dbReference type="ARBA" id="ARBA00022723"/>
    </source>
</evidence>
<feature type="transmembrane region" description="Helical" evidence="16">
    <location>
        <begin position="126"/>
        <end position="146"/>
    </location>
</feature>
<dbReference type="GO" id="GO:0022904">
    <property type="term" value="P:respiratory electron transport chain"/>
    <property type="evidence" value="ECO:0007669"/>
    <property type="project" value="InterPro"/>
</dbReference>
<comment type="cofactor">
    <cofactor evidence="1">
        <name>heme c</name>
        <dbReference type="ChEBI" id="CHEBI:61717"/>
    </cofactor>
</comment>
<evidence type="ECO:0000256" key="14">
    <source>
        <dbReference type="ARBA" id="ARBA00064458"/>
    </source>
</evidence>
<keyword evidence="9" id="KW-0249">Electron transport</keyword>
<gene>
    <name evidence="18" type="ORF">A374_03499</name>
</gene>
<keyword evidence="19" id="KW-1185">Reference proteome</keyword>
<evidence type="ECO:0000256" key="11">
    <source>
        <dbReference type="ARBA" id="ARBA00023004"/>
    </source>
</evidence>
<dbReference type="GO" id="GO:0016491">
    <property type="term" value="F:oxidoreductase activity"/>
    <property type="evidence" value="ECO:0007669"/>
    <property type="project" value="InterPro"/>
</dbReference>
<evidence type="ECO:0000256" key="7">
    <source>
        <dbReference type="ARBA" id="ARBA00022692"/>
    </source>
</evidence>
<dbReference type="Proteomes" id="UP000004080">
    <property type="component" value="Unassembled WGS sequence"/>
</dbReference>
<dbReference type="OrthoDB" id="9804503at2"/>
<organism evidence="18 19">
    <name type="scientific">Fictibacillus macauensis ZFHKF-1</name>
    <dbReference type="NCBI Taxonomy" id="1196324"/>
    <lineage>
        <taxon>Bacteria</taxon>
        <taxon>Bacillati</taxon>
        <taxon>Bacillota</taxon>
        <taxon>Bacilli</taxon>
        <taxon>Bacillales</taxon>
        <taxon>Fictibacillaceae</taxon>
        <taxon>Fictibacillus</taxon>
    </lineage>
</organism>
<keyword evidence="12 16" id="KW-0472">Membrane</keyword>
<comment type="subcellular location">
    <subcellularLocation>
        <location evidence="3">Cell membrane</location>
        <topology evidence="3">Multi-pass membrane protein</topology>
    </subcellularLocation>
</comment>
<comment type="subunit">
    <text evidence="14">The main subunits of the menaquinol:cytochrome c complex are a Rieske-type iron-sulfur protein (QcrA), a cytochrome b (QcrB) and a cytochrome c (QcrC).</text>
</comment>
<keyword evidence="7 16" id="KW-0812">Transmembrane</keyword>
<feature type="transmembrane region" description="Helical" evidence="16">
    <location>
        <begin position="39"/>
        <end position="67"/>
    </location>
</feature>
<protein>
    <recommendedName>
        <fullName evidence="15">Menaquinol:cytochrome c reductase cytochrome b subunit</fullName>
    </recommendedName>
</protein>
<comment type="cofactor">
    <cofactor evidence="2">
        <name>heme b</name>
        <dbReference type="ChEBI" id="CHEBI:60344"/>
    </cofactor>
</comment>
<reference evidence="18 19" key="1">
    <citation type="journal article" date="2012" name="J. Bacteriol.">
        <title>Genome of Bacillus macauensis ZFHKF-1, a Long-Chain-Forming Bacterium.</title>
        <authorList>
            <person name="Cai L."/>
            <person name="Zhang T."/>
        </authorList>
    </citation>
    <scope>NUCLEOTIDE SEQUENCE [LARGE SCALE GENOMIC DNA]</scope>
    <source>
        <strain evidence="18 19">ZFHKF-1</strain>
    </source>
</reference>
<dbReference type="PIRSF" id="PIRSF000032">
    <property type="entry name" value="Cytochrome_b6"/>
    <property type="match status" value="1"/>
</dbReference>
<dbReference type="RefSeq" id="WP_007200799.1">
    <property type="nucleotide sequence ID" value="NZ_AKKV01000020.1"/>
</dbReference>
<dbReference type="SUPFAM" id="SSF81342">
    <property type="entry name" value="Transmembrane di-heme cytochromes"/>
    <property type="match status" value="1"/>
</dbReference>
<keyword evidence="10 16" id="KW-1133">Transmembrane helix</keyword>
<evidence type="ECO:0000313" key="18">
    <source>
        <dbReference type="EMBL" id="EIT86604.1"/>
    </source>
</evidence>
<evidence type="ECO:0000256" key="2">
    <source>
        <dbReference type="ARBA" id="ARBA00001970"/>
    </source>
</evidence>
<sequence length="223" mass="25127">MLQKVYDWVDERLDITPLWRDVADHEVPEHVNPAHHFSAFVYCFGGLTFFITVIQILSGMFLAMYYAPDIVNAWESVYYLQNQVAFGVIVRGMHHWGASLVIVMMFLHTLRVFFQGAYKKPRELNWVVGVLIFGVMLGLGFTGYLLPWDMKAVFATKVGIQIAETIPVIGPIAKTFLSSGEIIGAQTLTRFFAIHVFFLPAALLALMGAHFIMIRKQGISGPL</sequence>
<evidence type="ECO:0000256" key="16">
    <source>
        <dbReference type="SAM" id="Phobius"/>
    </source>
</evidence>
<dbReference type="InterPro" id="IPR016174">
    <property type="entry name" value="Di-haem_cyt_TM"/>
</dbReference>
<keyword evidence="11" id="KW-0408">Iron</keyword>
<dbReference type="PANTHER" id="PTHR19271:SF16">
    <property type="entry name" value="CYTOCHROME B"/>
    <property type="match status" value="1"/>
</dbReference>
<evidence type="ECO:0000256" key="13">
    <source>
        <dbReference type="ARBA" id="ARBA00059322"/>
    </source>
</evidence>
<evidence type="ECO:0000256" key="12">
    <source>
        <dbReference type="ARBA" id="ARBA00023136"/>
    </source>
</evidence>
<dbReference type="InterPro" id="IPR027387">
    <property type="entry name" value="Cytb/b6-like_sf"/>
</dbReference>
<dbReference type="EMBL" id="AKKV01000020">
    <property type="protein sequence ID" value="EIT86604.1"/>
    <property type="molecule type" value="Genomic_DNA"/>
</dbReference>
<evidence type="ECO:0000256" key="10">
    <source>
        <dbReference type="ARBA" id="ARBA00022989"/>
    </source>
</evidence>
<dbReference type="Gene3D" id="1.20.810.10">
    <property type="entry name" value="Cytochrome Bc1 Complex, Chain C"/>
    <property type="match status" value="1"/>
</dbReference>
<dbReference type="GO" id="GO:0005886">
    <property type="term" value="C:plasma membrane"/>
    <property type="evidence" value="ECO:0007669"/>
    <property type="project" value="UniProtKB-SubCell"/>
</dbReference>
<evidence type="ECO:0000256" key="1">
    <source>
        <dbReference type="ARBA" id="ARBA00001926"/>
    </source>
</evidence>
<dbReference type="AlphaFoldDB" id="I8ALU4"/>
<feature type="transmembrane region" description="Helical" evidence="16">
    <location>
        <begin position="96"/>
        <end position="114"/>
    </location>
</feature>
<accession>I8ALU4</accession>
<feature type="domain" description="Cytochrome b/b6 N-terminal region profile" evidence="17">
    <location>
        <begin position="5"/>
        <end position="223"/>
    </location>
</feature>
<evidence type="ECO:0000259" key="17">
    <source>
        <dbReference type="PROSITE" id="PS51002"/>
    </source>
</evidence>
<dbReference type="eggNOG" id="COG1290">
    <property type="taxonomic scope" value="Bacteria"/>
</dbReference>
<dbReference type="PATRIC" id="fig|1196324.3.peg.708"/>
<dbReference type="CDD" id="cd00284">
    <property type="entry name" value="Cytochrome_b_N"/>
    <property type="match status" value="1"/>
</dbReference>
<keyword evidence="6" id="KW-0349">Heme</keyword>
<comment type="function">
    <text evidence="13">Component of the menaquinol:cytochrome c reductase complex.</text>
</comment>
<proteinExistence type="predicted"/>
<evidence type="ECO:0000256" key="5">
    <source>
        <dbReference type="ARBA" id="ARBA00022475"/>
    </source>
</evidence>
<evidence type="ECO:0000313" key="19">
    <source>
        <dbReference type="Proteomes" id="UP000004080"/>
    </source>
</evidence>
<dbReference type="PROSITE" id="PS51002">
    <property type="entry name" value="CYTB_NTER"/>
    <property type="match status" value="1"/>
</dbReference>
<feature type="transmembrane region" description="Helical" evidence="16">
    <location>
        <begin position="192"/>
        <end position="214"/>
    </location>
</feature>
<dbReference type="STRING" id="1196324.A374_03499"/>
<evidence type="ECO:0000256" key="3">
    <source>
        <dbReference type="ARBA" id="ARBA00004651"/>
    </source>
</evidence>